<dbReference type="EMBL" id="JARULN010000002">
    <property type="protein sequence ID" value="MDG5753319.1"/>
    <property type="molecule type" value="Genomic_DNA"/>
</dbReference>
<dbReference type="InterPro" id="IPR020372">
    <property type="entry name" value="Competence_ComGG"/>
</dbReference>
<name>A0ABT6H3L9_9BACI</name>
<keyword evidence="1" id="KW-0812">Transmembrane</keyword>
<protein>
    <submittedName>
        <fullName evidence="2">Competence type IV pilus minor pilin ComGG</fullName>
    </submittedName>
</protein>
<keyword evidence="3" id="KW-1185">Reference proteome</keyword>
<accession>A0ABT6H3L9</accession>
<organism evidence="2 3">
    <name type="scientific">Ectobacillus antri</name>
    <dbReference type="NCBI Taxonomy" id="2486280"/>
    <lineage>
        <taxon>Bacteria</taxon>
        <taxon>Bacillati</taxon>
        <taxon>Bacillota</taxon>
        <taxon>Bacilli</taxon>
        <taxon>Bacillales</taxon>
        <taxon>Bacillaceae</taxon>
        <taxon>Ectobacillus</taxon>
    </lineage>
</organism>
<evidence type="ECO:0000313" key="2">
    <source>
        <dbReference type="EMBL" id="MDG5753319.1"/>
    </source>
</evidence>
<keyword evidence="1" id="KW-0472">Membrane</keyword>
<gene>
    <name evidence="2" type="primary">comGG</name>
    <name evidence="2" type="ORF">P6P90_04830</name>
</gene>
<dbReference type="Pfam" id="PF14173">
    <property type="entry name" value="ComGG"/>
    <property type="match status" value="1"/>
</dbReference>
<evidence type="ECO:0000313" key="3">
    <source>
        <dbReference type="Proteomes" id="UP001218246"/>
    </source>
</evidence>
<reference evidence="2 3" key="1">
    <citation type="submission" date="2023-04" db="EMBL/GenBank/DDBJ databases">
        <title>Ectobacillus antri isolated from activated sludge.</title>
        <authorList>
            <person name="Yan P."/>
            <person name="Liu X."/>
        </authorList>
    </citation>
    <scope>NUCLEOTIDE SEQUENCE [LARGE SCALE GENOMIC DNA]</scope>
    <source>
        <strain evidence="2 3">C18H</strain>
    </source>
</reference>
<evidence type="ECO:0000256" key="1">
    <source>
        <dbReference type="SAM" id="Phobius"/>
    </source>
</evidence>
<dbReference type="RefSeq" id="WP_124563408.1">
    <property type="nucleotide sequence ID" value="NZ_JARRRY010000001.1"/>
</dbReference>
<keyword evidence="1" id="KW-1133">Transmembrane helix</keyword>
<feature type="transmembrane region" description="Helical" evidence="1">
    <location>
        <begin position="6"/>
        <end position="24"/>
    </location>
</feature>
<sequence>MKERGFVMPVTIAFSFILLALLIHQANILLMEKRFYQEGEALLALDIIMYRALADLHTDIVNGHVKDTYVYEEGQVTFAAIDSSKYRVECRTKQNHVYKAVFSYNKETKQILIWSEERT</sequence>
<dbReference type="Proteomes" id="UP001218246">
    <property type="component" value="Unassembled WGS sequence"/>
</dbReference>
<proteinExistence type="predicted"/>
<comment type="caution">
    <text evidence="2">The sequence shown here is derived from an EMBL/GenBank/DDBJ whole genome shotgun (WGS) entry which is preliminary data.</text>
</comment>